<accession>A0A2H0KFX2</accession>
<feature type="domain" description="Methionyl/Leucyl tRNA synthetase" evidence="11">
    <location>
        <begin position="143"/>
        <end position="356"/>
    </location>
</feature>
<evidence type="ECO:0000256" key="10">
    <source>
        <dbReference type="RuleBase" id="RU363039"/>
    </source>
</evidence>
<evidence type="ECO:0000256" key="3">
    <source>
        <dbReference type="ARBA" id="ARBA00018753"/>
    </source>
</evidence>
<keyword evidence="5 10" id="KW-0547">Nucleotide-binding</keyword>
<proteinExistence type="inferred from homology"/>
<dbReference type="EMBL" id="PCVI01000034">
    <property type="protein sequence ID" value="PIQ70127.1"/>
    <property type="molecule type" value="Genomic_DNA"/>
</dbReference>
<comment type="function">
    <text evidence="1">Is required not only for elongation of protein synthesis but also for the initiation of all mRNA translation through initiator tRNA(fMet) aminoacylation.</text>
</comment>
<dbReference type="InterPro" id="IPR015413">
    <property type="entry name" value="Methionyl/Leucyl_tRNA_Synth"/>
</dbReference>
<dbReference type="InterPro" id="IPR033911">
    <property type="entry name" value="MetRS_core"/>
</dbReference>
<dbReference type="Proteomes" id="UP000231371">
    <property type="component" value="Unassembled WGS sequence"/>
</dbReference>
<dbReference type="EC" id="6.1.1.10" evidence="2"/>
<organism evidence="12 13">
    <name type="scientific">Candidatus Shapirobacteria bacterium CG11_big_fil_rev_8_21_14_0_20_40_12</name>
    <dbReference type="NCBI Taxonomy" id="1974889"/>
    <lineage>
        <taxon>Bacteria</taxon>
        <taxon>Candidatus Shapironibacteriota</taxon>
    </lineage>
</organism>
<evidence type="ECO:0000313" key="12">
    <source>
        <dbReference type="EMBL" id="PIQ70127.1"/>
    </source>
</evidence>
<comment type="similarity">
    <text evidence="10">Belongs to the class-I aminoacyl-tRNA synthetase family.</text>
</comment>
<dbReference type="SUPFAM" id="SSF52374">
    <property type="entry name" value="Nucleotidylyl transferase"/>
    <property type="match status" value="1"/>
</dbReference>
<dbReference type="Gene3D" id="2.170.220.10">
    <property type="match status" value="1"/>
</dbReference>
<evidence type="ECO:0000256" key="7">
    <source>
        <dbReference type="ARBA" id="ARBA00022917"/>
    </source>
</evidence>
<dbReference type="Pfam" id="PF09334">
    <property type="entry name" value="tRNA-synt_1g"/>
    <property type="match status" value="1"/>
</dbReference>
<dbReference type="InterPro" id="IPR014729">
    <property type="entry name" value="Rossmann-like_a/b/a_fold"/>
</dbReference>
<dbReference type="GO" id="GO:0004825">
    <property type="term" value="F:methionine-tRNA ligase activity"/>
    <property type="evidence" value="ECO:0007669"/>
    <property type="project" value="UniProtKB-EC"/>
</dbReference>
<dbReference type="PANTHER" id="PTHR43326:SF1">
    <property type="entry name" value="METHIONINE--TRNA LIGASE, MITOCHONDRIAL"/>
    <property type="match status" value="1"/>
</dbReference>
<evidence type="ECO:0000256" key="8">
    <source>
        <dbReference type="ARBA" id="ARBA00023146"/>
    </source>
</evidence>
<evidence type="ECO:0000259" key="11">
    <source>
        <dbReference type="Pfam" id="PF09334"/>
    </source>
</evidence>
<comment type="caution">
    <text evidence="12">The sequence shown here is derived from an EMBL/GenBank/DDBJ whole genome shotgun (WGS) entry which is preliminary data.</text>
</comment>
<evidence type="ECO:0000256" key="2">
    <source>
        <dbReference type="ARBA" id="ARBA00012838"/>
    </source>
</evidence>
<dbReference type="PANTHER" id="PTHR43326">
    <property type="entry name" value="METHIONYL-TRNA SYNTHETASE"/>
    <property type="match status" value="1"/>
</dbReference>
<protein>
    <recommendedName>
        <fullName evidence="3">Methionine--tRNA ligase</fullName>
        <ecNumber evidence="2">6.1.1.10</ecNumber>
    </recommendedName>
    <alternativeName>
        <fullName evidence="9">Methionyl-tRNA synthetase</fullName>
    </alternativeName>
</protein>
<gene>
    <name evidence="12" type="ORF">COV89_02135</name>
</gene>
<dbReference type="AlphaFoldDB" id="A0A2H0KFX2"/>
<dbReference type="PRINTS" id="PR01041">
    <property type="entry name" value="TRNASYNTHMET"/>
</dbReference>
<dbReference type="FunFam" id="2.170.220.10:FF:000002">
    <property type="entry name" value="Methionine--tRNA ligase"/>
    <property type="match status" value="1"/>
</dbReference>
<dbReference type="CDD" id="cd00814">
    <property type="entry name" value="MetRS_core"/>
    <property type="match status" value="1"/>
</dbReference>
<evidence type="ECO:0000256" key="5">
    <source>
        <dbReference type="ARBA" id="ARBA00022741"/>
    </source>
</evidence>
<dbReference type="NCBIfam" id="TIGR00398">
    <property type="entry name" value="metG"/>
    <property type="match status" value="1"/>
</dbReference>
<evidence type="ECO:0000256" key="9">
    <source>
        <dbReference type="ARBA" id="ARBA00030904"/>
    </source>
</evidence>
<dbReference type="InterPro" id="IPR009080">
    <property type="entry name" value="tRNAsynth_Ia_anticodon-bd"/>
</dbReference>
<keyword evidence="6 10" id="KW-0067">ATP-binding</keyword>
<sequence length="466" mass="53258">MTLMDNKFYITTAIDYTNDTIHVGHIYQKVIADTLARYHRLLGEKVYFLTGTDEHGGKVEKSAKTAGFEGKEKEFVNQIAKADEAEQKSINVSFDRFIRTTDDDHVKFCLEFWEKVEKSGDIYTAEYDGIYCEGCEAFLNKSDLKDGKCPFHPNLEPKIIKEKNYFFRWSKYTDFLKNHILTHPEFIWPESRRNEMLSFINQGIQDIPISRTTIKFGIPVPNDPTQTIYVWFDALINYLTGDPGGFWPADIHILGKDNTRWHALLWPAMLKSAGYELPKTILVNGFLTLNGQKISKSSGNIIKTSELVKKFGADAVRYYLLKSKPIGTDGDISLEKIKEGYNADLANGLGNLVARVAKLCENSGFDFQETKLEFDSSWENHLEAFYLNEALEETWAHVNENNKRINESKWWKLSGTELQTALRSGVDSIRKIAFHLQPFMPDTAGKILSQFKGPKIKSSAPLFPRI</sequence>
<evidence type="ECO:0000313" key="13">
    <source>
        <dbReference type="Proteomes" id="UP000231371"/>
    </source>
</evidence>
<dbReference type="GO" id="GO:0006431">
    <property type="term" value="P:methionyl-tRNA aminoacylation"/>
    <property type="evidence" value="ECO:0007669"/>
    <property type="project" value="InterPro"/>
</dbReference>
<dbReference type="InterPro" id="IPR014758">
    <property type="entry name" value="Met-tRNA_synth"/>
</dbReference>
<evidence type="ECO:0000256" key="1">
    <source>
        <dbReference type="ARBA" id="ARBA00003314"/>
    </source>
</evidence>
<dbReference type="GO" id="GO:0005524">
    <property type="term" value="F:ATP binding"/>
    <property type="evidence" value="ECO:0007669"/>
    <property type="project" value="UniProtKB-KW"/>
</dbReference>
<keyword evidence="8 10" id="KW-0030">Aminoacyl-tRNA synthetase</keyword>
<keyword evidence="4 10" id="KW-0436">Ligase</keyword>
<evidence type="ECO:0000256" key="4">
    <source>
        <dbReference type="ARBA" id="ARBA00022598"/>
    </source>
</evidence>
<keyword evidence="7 10" id="KW-0648">Protein biosynthesis</keyword>
<reference evidence="12 13" key="1">
    <citation type="submission" date="2017-09" db="EMBL/GenBank/DDBJ databases">
        <title>Depth-based differentiation of microbial function through sediment-hosted aquifers and enrichment of novel symbionts in the deep terrestrial subsurface.</title>
        <authorList>
            <person name="Probst A.J."/>
            <person name="Ladd B."/>
            <person name="Jarett J.K."/>
            <person name="Geller-Mcgrath D.E."/>
            <person name="Sieber C.M."/>
            <person name="Emerson J.B."/>
            <person name="Anantharaman K."/>
            <person name="Thomas B.C."/>
            <person name="Malmstrom R."/>
            <person name="Stieglmeier M."/>
            <person name="Klingl A."/>
            <person name="Woyke T."/>
            <person name="Ryan C.M."/>
            <person name="Banfield J.F."/>
        </authorList>
    </citation>
    <scope>NUCLEOTIDE SEQUENCE [LARGE SCALE GENOMIC DNA]</scope>
    <source>
        <strain evidence="12">CG11_big_fil_rev_8_21_14_0_20_40_12</strain>
    </source>
</reference>
<dbReference type="SUPFAM" id="SSF47323">
    <property type="entry name" value="Anticodon-binding domain of a subclass of class I aminoacyl-tRNA synthetases"/>
    <property type="match status" value="1"/>
</dbReference>
<dbReference type="Gene3D" id="1.10.730.10">
    <property type="entry name" value="Isoleucyl-tRNA Synthetase, Domain 1"/>
    <property type="match status" value="1"/>
</dbReference>
<dbReference type="InterPro" id="IPR023457">
    <property type="entry name" value="Met-tRNA_synth_2"/>
</dbReference>
<dbReference type="Gene3D" id="3.40.50.620">
    <property type="entry name" value="HUPs"/>
    <property type="match status" value="1"/>
</dbReference>
<evidence type="ECO:0000256" key="6">
    <source>
        <dbReference type="ARBA" id="ARBA00022840"/>
    </source>
</evidence>
<name>A0A2H0KFX2_9BACT</name>